<sequence>MPVSGYGFTNTSHHSFSNIKVREGDTGATLPSRGSPDRSADKSGRQPRVNYFTITF</sequence>
<organism evidence="2 3">
    <name type="scientific">Maribellus comscasis</name>
    <dbReference type="NCBI Taxonomy" id="2681766"/>
    <lineage>
        <taxon>Bacteria</taxon>
        <taxon>Pseudomonadati</taxon>
        <taxon>Bacteroidota</taxon>
        <taxon>Bacteroidia</taxon>
        <taxon>Marinilabiliales</taxon>
        <taxon>Prolixibacteraceae</taxon>
        <taxon>Maribellus</taxon>
    </lineage>
</organism>
<proteinExistence type="predicted"/>
<dbReference type="RefSeq" id="WP_158869972.1">
    <property type="nucleotide sequence ID" value="NZ_CP046401.1"/>
</dbReference>
<name>A0A6I6JZZ9_9BACT</name>
<dbReference type="EMBL" id="CP046401">
    <property type="protein sequence ID" value="QGY46758.1"/>
    <property type="molecule type" value="Genomic_DNA"/>
</dbReference>
<dbReference type="AlphaFoldDB" id="A0A6I6JZZ9"/>
<evidence type="ECO:0000313" key="3">
    <source>
        <dbReference type="Proteomes" id="UP000428260"/>
    </source>
</evidence>
<evidence type="ECO:0000313" key="2">
    <source>
        <dbReference type="EMBL" id="QGY46758.1"/>
    </source>
</evidence>
<dbReference type="KEGG" id="mcos:GM418_24800"/>
<feature type="compositionally biased region" description="Basic and acidic residues" evidence="1">
    <location>
        <begin position="35"/>
        <end position="44"/>
    </location>
</feature>
<reference evidence="2 3" key="1">
    <citation type="submission" date="2019-11" db="EMBL/GenBank/DDBJ databases">
        <authorList>
            <person name="Zheng R.K."/>
            <person name="Sun C.M."/>
        </authorList>
    </citation>
    <scope>NUCLEOTIDE SEQUENCE [LARGE SCALE GENOMIC DNA]</scope>
    <source>
        <strain evidence="2 3">WC007</strain>
    </source>
</reference>
<evidence type="ECO:0000256" key="1">
    <source>
        <dbReference type="SAM" id="MobiDB-lite"/>
    </source>
</evidence>
<protein>
    <submittedName>
        <fullName evidence="2">Uncharacterized protein</fullName>
    </submittedName>
</protein>
<feature type="compositionally biased region" description="Polar residues" evidence="1">
    <location>
        <begin position="7"/>
        <end position="18"/>
    </location>
</feature>
<accession>A0A6I6JZZ9</accession>
<dbReference type="Proteomes" id="UP000428260">
    <property type="component" value="Chromosome"/>
</dbReference>
<keyword evidence="3" id="KW-1185">Reference proteome</keyword>
<feature type="region of interest" description="Disordered" evidence="1">
    <location>
        <begin position="1"/>
        <end position="49"/>
    </location>
</feature>
<gene>
    <name evidence="2" type="ORF">GM418_24800</name>
</gene>